<protein>
    <submittedName>
        <fullName evidence="6">Restriction endonuclease subunit S</fullName>
        <ecNumber evidence="6">3.1.21.-</ecNumber>
    </submittedName>
</protein>
<keyword evidence="6" id="KW-0255">Endonuclease</keyword>
<organism evidence="6 7">
    <name type="scientific">Stygiobacter electus</name>
    <dbReference type="NCBI Taxonomy" id="3032292"/>
    <lineage>
        <taxon>Bacteria</taxon>
        <taxon>Pseudomonadati</taxon>
        <taxon>Ignavibacteriota</taxon>
        <taxon>Ignavibacteria</taxon>
        <taxon>Ignavibacteriales</taxon>
        <taxon>Melioribacteraceae</taxon>
        <taxon>Stygiobacter</taxon>
    </lineage>
</organism>
<dbReference type="GO" id="GO:0016787">
    <property type="term" value="F:hydrolase activity"/>
    <property type="evidence" value="ECO:0007669"/>
    <property type="project" value="UniProtKB-KW"/>
</dbReference>
<accession>A0AAE3P0T0</accession>
<dbReference type="InterPro" id="IPR052021">
    <property type="entry name" value="Type-I_RS_S_subunit"/>
</dbReference>
<gene>
    <name evidence="6" type="ORF">P0M35_09055</name>
</gene>
<sequence length="403" mass="45842">MEVKKGYKQTEVGIIPEDWTAMSLGEVGEIRMCKRVYNYQTKSTGSIPFYKIGTFGKEPDAFISEELFYHYKQNYYFPKKGDILISASGTIGRTVVYDGEPAYFQDSNIIWIDNDETIVYNSYLYYVYQVIDYKTEGQTIQRLYNDIIKNTYFICPPKQEQSAIAQVLSDTDELISSLEKLIEKKKLIKQGVMQQLLTGKKRLPGFSGEWEMKKLGDIAAIQRGASPRPIDSPDWYSSSSNVGWVRISDVTASNGRLLEKTEDYLSKAGIARSRFLKKGSLIMSICATVGIPVITNFDVCIHDGFVGFSNLYNVDKVFLLYKLKELESIFKTLGQMGSQSNLNTELVNNYEINLPPIDEQVAIAYFLSDIDTEIESLNQKLNKYKSIKQGMMQNLLTGKIRLV</sequence>
<evidence type="ECO:0000313" key="7">
    <source>
        <dbReference type="Proteomes" id="UP001221302"/>
    </source>
</evidence>
<dbReference type="Gene3D" id="3.90.220.20">
    <property type="entry name" value="DNA methylase specificity domains"/>
    <property type="match status" value="2"/>
</dbReference>
<evidence type="ECO:0000256" key="3">
    <source>
        <dbReference type="ARBA" id="ARBA00023125"/>
    </source>
</evidence>
<evidence type="ECO:0000259" key="5">
    <source>
        <dbReference type="Pfam" id="PF01420"/>
    </source>
</evidence>
<keyword evidence="7" id="KW-1185">Reference proteome</keyword>
<dbReference type="InterPro" id="IPR000055">
    <property type="entry name" value="Restrct_endonuc_typeI_TRD"/>
</dbReference>
<dbReference type="RefSeq" id="WP_321536068.1">
    <property type="nucleotide sequence ID" value="NZ_JARGDL010000012.1"/>
</dbReference>
<dbReference type="CDD" id="cd17292">
    <property type="entry name" value="RMtype1_S_LlaA17I_TRD2-CR2_like"/>
    <property type="match status" value="1"/>
</dbReference>
<feature type="domain" description="Type I restriction modification DNA specificity" evidence="5">
    <location>
        <begin position="16"/>
        <end position="183"/>
    </location>
</feature>
<keyword evidence="6" id="KW-0378">Hydrolase</keyword>
<dbReference type="GO" id="GO:0004519">
    <property type="term" value="F:endonuclease activity"/>
    <property type="evidence" value="ECO:0007669"/>
    <property type="project" value="UniProtKB-KW"/>
</dbReference>
<keyword evidence="6" id="KW-0540">Nuclease</keyword>
<dbReference type="GO" id="GO:0009307">
    <property type="term" value="P:DNA restriction-modification system"/>
    <property type="evidence" value="ECO:0007669"/>
    <property type="project" value="UniProtKB-KW"/>
</dbReference>
<dbReference type="Proteomes" id="UP001221302">
    <property type="component" value="Unassembled WGS sequence"/>
</dbReference>
<dbReference type="Gene3D" id="1.10.287.1120">
    <property type="entry name" value="Bipartite methylase S protein"/>
    <property type="match status" value="1"/>
</dbReference>
<comment type="caution">
    <text evidence="6">The sequence shown here is derived from an EMBL/GenBank/DDBJ whole genome shotgun (WGS) entry which is preliminary data.</text>
</comment>
<keyword evidence="2" id="KW-0680">Restriction system</keyword>
<comment type="similarity">
    <text evidence="1">Belongs to the type-I restriction system S methylase family.</text>
</comment>
<dbReference type="AlphaFoldDB" id="A0AAE3P0T0"/>
<feature type="coiled-coil region" evidence="4">
    <location>
        <begin position="367"/>
        <end position="394"/>
    </location>
</feature>
<evidence type="ECO:0000256" key="1">
    <source>
        <dbReference type="ARBA" id="ARBA00010923"/>
    </source>
</evidence>
<keyword evidence="3" id="KW-0238">DNA-binding</keyword>
<name>A0AAE3P0T0_9BACT</name>
<dbReference type="SUPFAM" id="SSF116734">
    <property type="entry name" value="DNA methylase specificity domain"/>
    <property type="match status" value="2"/>
</dbReference>
<feature type="domain" description="Type I restriction modification DNA specificity" evidence="5">
    <location>
        <begin position="209"/>
        <end position="383"/>
    </location>
</feature>
<dbReference type="PANTHER" id="PTHR30408:SF12">
    <property type="entry name" value="TYPE I RESTRICTION ENZYME MJAVIII SPECIFICITY SUBUNIT"/>
    <property type="match status" value="1"/>
</dbReference>
<evidence type="ECO:0000256" key="2">
    <source>
        <dbReference type="ARBA" id="ARBA00022747"/>
    </source>
</evidence>
<proteinExistence type="inferred from homology"/>
<dbReference type="EMBL" id="JARGDL010000012">
    <property type="protein sequence ID" value="MDF1612297.1"/>
    <property type="molecule type" value="Genomic_DNA"/>
</dbReference>
<dbReference type="EC" id="3.1.21.-" evidence="6"/>
<dbReference type="CDD" id="cd17283">
    <property type="entry name" value="RMtype1_S_Hpy180ORF7835P_TRD2-CR2_like"/>
    <property type="match status" value="1"/>
</dbReference>
<dbReference type="PANTHER" id="PTHR30408">
    <property type="entry name" value="TYPE-1 RESTRICTION ENZYME ECOKI SPECIFICITY PROTEIN"/>
    <property type="match status" value="1"/>
</dbReference>
<keyword evidence="4" id="KW-0175">Coiled coil</keyword>
<dbReference type="Pfam" id="PF01420">
    <property type="entry name" value="Methylase_S"/>
    <property type="match status" value="2"/>
</dbReference>
<evidence type="ECO:0000256" key="4">
    <source>
        <dbReference type="SAM" id="Coils"/>
    </source>
</evidence>
<dbReference type="InterPro" id="IPR044946">
    <property type="entry name" value="Restrct_endonuc_typeI_TRD_sf"/>
</dbReference>
<reference evidence="6" key="1">
    <citation type="submission" date="2023-03" db="EMBL/GenBank/DDBJ databases">
        <title>Stygiobacter electus gen. nov., sp. nov., facultatively anaerobic thermotolerant bacterium of the class Ignavibacteria from a well of Yessentuki mineral water deposit.</title>
        <authorList>
            <person name="Podosokorskaya O.A."/>
            <person name="Elcheninov A.G."/>
            <person name="Petrova N.F."/>
            <person name="Zavarzina D.G."/>
            <person name="Kublanov I.V."/>
            <person name="Merkel A.Y."/>
        </authorList>
    </citation>
    <scope>NUCLEOTIDE SEQUENCE</scope>
    <source>
        <strain evidence="6">09-Me</strain>
    </source>
</reference>
<dbReference type="GO" id="GO:0003677">
    <property type="term" value="F:DNA binding"/>
    <property type="evidence" value="ECO:0007669"/>
    <property type="project" value="UniProtKB-KW"/>
</dbReference>
<evidence type="ECO:0000313" key="6">
    <source>
        <dbReference type="EMBL" id="MDF1612297.1"/>
    </source>
</evidence>